<evidence type="ECO:0000313" key="3">
    <source>
        <dbReference type="EMBL" id="GAA4636868.1"/>
    </source>
</evidence>
<evidence type="ECO:0000313" key="4">
    <source>
        <dbReference type="Proteomes" id="UP001501442"/>
    </source>
</evidence>
<gene>
    <name evidence="3" type="ORF">GCM10023196_088330</name>
</gene>
<accession>A0ABP8UPK7</accession>
<keyword evidence="4" id="KW-1185">Reference proteome</keyword>
<feature type="modified residue" description="4-aspartylphosphate" evidence="1">
    <location>
        <position position="69"/>
    </location>
</feature>
<organism evidence="3 4">
    <name type="scientific">Actinoallomurus vinaceus</name>
    <dbReference type="NCBI Taxonomy" id="1080074"/>
    <lineage>
        <taxon>Bacteria</taxon>
        <taxon>Bacillati</taxon>
        <taxon>Actinomycetota</taxon>
        <taxon>Actinomycetes</taxon>
        <taxon>Streptosporangiales</taxon>
        <taxon>Thermomonosporaceae</taxon>
        <taxon>Actinoallomurus</taxon>
    </lineage>
</organism>
<dbReference type="InterPro" id="IPR052893">
    <property type="entry name" value="TCS_response_regulator"/>
</dbReference>
<keyword evidence="1" id="KW-0597">Phosphoprotein</keyword>
<dbReference type="InterPro" id="IPR011006">
    <property type="entry name" value="CheY-like_superfamily"/>
</dbReference>
<dbReference type="EMBL" id="BAABHK010000018">
    <property type="protein sequence ID" value="GAA4636868.1"/>
    <property type="molecule type" value="Genomic_DNA"/>
</dbReference>
<dbReference type="SMART" id="SM00448">
    <property type="entry name" value="REC"/>
    <property type="match status" value="1"/>
</dbReference>
<dbReference type="RefSeq" id="WP_345439836.1">
    <property type="nucleotide sequence ID" value="NZ_BAABHK010000018.1"/>
</dbReference>
<sequence>MTTPRRPTAILIVEDDPGDQMLIREAFAEPGLDSPPKLAVVGDGEEALDFLHRRGPYTAAFRPDLVLLDLNLPKYDGRAVLKQIKNDADLCSIPVVIFTTSANADDVTGTYLLHANAYVTKPVDFDDFTTAVREINGFFTRTARLPRRPATV</sequence>
<dbReference type="PANTHER" id="PTHR44520:SF2">
    <property type="entry name" value="RESPONSE REGULATOR RCP1"/>
    <property type="match status" value="1"/>
</dbReference>
<name>A0ABP8UPK7_9ACTN</name>
<dbReference type="CDD" id="cd17557">
    <property type="entry name" value="REC_Rcp-like"/>
    <property type="match status" value="1"/>
</dbReference>
<dbReference type="PROSITE" id="PS50110">
    <property type="entry name" value="RESPONSE_REGULATORY"/>
    <property type="match status" value="1"/>
</dbReference>
<protein>
    <submittedName>
        <fullName evidence="3">Response regulator</fullName>
    </submittedName>
</protein>
<comment type="caution">
    <text evidence="3">The sequence shown here is derived from an EMBL/GenBank/DDBJ whole genome shotgun (WGS) entry which is preliminary data.</text>
</comment>
<dbReference type="Pfam" id="PF00072">
    <property type="entry name" value="Response_reg"/>
    <property type="match status" value="1"/>
</dbReference>
<dbReference type="Proteomes" id="UP001501442">
    <property type="component" value="Unassembled WGS sequence"/>
</dbReference>
<dbReference type="SUPFAM" id="SSF52172">
    <property type="entry name" value="CheY-like"/>
    <property type="match status" value="1"/>
</dbReference>
<dbReference type="PANTHER" id="PTHR44520">
    <property type="entry name" value="RESPONSE REGULATOR RCP1-RELATED"/>
    <property type="match status" value="1"/>
</dbReference>
<feature type="domain" description="Response regulatory" evidence="2">
    <location>
        <begin position="9"/>
        <end position="136"/>
    </location>
</feature>
<proteinExistence type="predicted"/>
<evidence type="ECO:0000256" key="1">
    <source>
        <dbReference type="PROSITE-ProRule" id="PRU00169"/>
    </source>
</evidence>
<dbReference type="InterPro" id="IPR001789">
    <property type="entry name" value="Sig_transdc_resp-reg_receiver"/>
</dbReference>
<reference evidence="4" key="1">
    <citation type="journal article" date="2019" name="Int. J. Syst. Evol. Microbiol.">
        <title>The Global Catalogue of Microorganisms (GCM) 10K type strain sequencing project: providing services to taxonomists for standard genome sequencing and annotation.</title>
        <authorList>
            <consortium name="The Broad Institute Genomics Platform"/>
            <consortium name="The Broad Institute Genome Sequencing Center for Infectious Disease"/>
            <person name="Wu L."/>
            <person name="Ma J."/>
        </authorList>
    </citation>
    <scope>NUCLEOTIDE SEQUENCE [LARGE SCALE GENOMIC DNA]</scope>
    <source>
        <strain evidence="4">JCM 17939</strain>
    </source>
</reference>
<dbReference type="Gene3D" id="3.40.50.2300">
    <property type="match status" value="1"/>
</dbReference>
<evidence type="ECO:0000259" key="2">
    <source>
        <dbReference type="PROSITE" id="PS50110"/>
    </source>
</evidence>